<name>A0A1H4VTG0_9BRAD</name>
<dbReference type="PROSITE" id="PS51898">
    <property type="entry name" value="TYR_RECOMBINASE"/>
    <property type="match status" value="1"/>
</dbReference>
<dbReference type="InterPro" id="IPR050090">
    <property type="entry name" value="Tyrosine_recombinase_XerCD"/>
</dbReference>
<dbReference type="EMBL" id="FNTI01000001">
    <property type="protein sequence ID" value="SEC84356.1"/>
    <property type="molecule type" value="Genomic_DNA"/>
</dbReference>
<dbReference type="OrthoDB" id="9814722at2"/>
<keyword evidence="3" id="KW-0238">DNA-binding</keyword>
<dbReference type="AlphaFoldDB" id="A0A1H4VTG0"/>
<reference evidence="6 7" key="1">
    <citation type="submission" date="2016-10" db="EMBL/GenBank/DDBJ databases">
        <authorList>
            <person name="de Groot N.N."/>
        </authorList>
    </citation>
    <scope>NUCLEOTIDE SEQUENCE [LARGE SCALE GENOMIC DNA]</scope>
    <source>
        <strain evidence="6 7">GAS522</strain>
    </source>
</reference>
<dbReference type="GO" id="GO:0015074">
    <property type="term" value="P:DNA integration"/>
    <property type="evidence" value="ECO:0007669"/>
    <property type="project" value="UniProtKB-KW"/>
</dbReference>
<evidence type="ECO:0000313" key="7">
    <source>
        <dbReference type="Proteomes" id="UP000183208"/>
    </source>
</evidence>
<keyword evidence="2" id="KW-0229">DNA integration</keyword>
<dbReference type="RefSeq" id="WP_074819186.1">
    <property type="nucleotide sequence ID" value="NZ_FNTI01000001.1"/>
</dbReference>
<organism evidence="6 7">
    <name type="scientific">Bradyrhizobium lablabi</name>
    <dbReference type="NCBI Taxonomy" id="722472"/>
    <lineage>
        <taxon>Bacteria</taxon>
        <taxon>Pseudomonadati</taxon>
        <taxon>Pseudomonadota</taxon>
        <taxon>Alphaproteobacteria</taxon>
        <taxon>Hyphomicrobiales</taxon>
        <taxon>Nitrobacteraceae</taxon>
        <taxon>Bradyrhizobium</taxon>
    </lineage>
</organism>
<dbReference type="CDD" id="cd00796">
    <property type="entry name" value="INT_Rci_Hp1_C"/>
    <property type="match status" value="1"/>
</dbReference>
<gene>
    <name evidence="6" type="ORF">SAMN05444171_2394</name>
</gene>
<dbReference type="Pfam" id="PF00589">
    <property type="entry name" value="Phage_integrase"/>
    <property type="match status" value="1"/>
</dbReference>
<dbReference type="SUPFAM" id="SSF56349">
    <property type="entry name" value="DNA breaking-rejoining enzymes"/>
    <property type="match status" value="1"/>
</dbReference>
<accession>A0A1H4VTG0</accession>
<dbReference type="GO" id="GO:0006310">
    <property type="term" value="P:DNA recombination"/>
    <property type="evidence" value="ECO:0007669"/>
    <property type="project" value="UniProtKB-KW"/>
</dbReference>
<comment type="similarity">
    <text evidence="1">Belongs to the 'phage' integrase family.</text>
</comment>
<evidence type="ECO:0000313" key="6">
    <source>
        <dbReference type="EMBL" id="SEC84356.1"/>
    </source>
</evidence>
<feature type="domain" description="Tyr recombinase" evidence="5">
    <location>
        <begin position="233"/>
        <end position="405"/>
    </location>
</feature>
<evidence type="ECO:0000256" key="2">
    <source>
        <dbReference type="ARBA" id="ARBA00022908"/>
    </source>
</evidence>
<dbReference type="PANTHER" id="PTHR30349">
    <property type="entry name" value="PHAGE INTEGRASE-RELATED"/>
    <property type="match status" value="1"/>
</dbReference>
<dbReference type="GO" id="GO:0003677">
    <property type="term" value="F:DNA binding"/>
    <property type="evidence" value="ECO:0007669"/>
    <property type="project" value="UniProtKB-KW"/>
</dbReference>
<dbReference type="InterPro" id="IPR002104">
    <property type="entry name" value="Integrase_catalytic"/>
</dbReference>
<evidence type="ECO:0000256" key="1">
    <source>
        <dbReference type="ARBA" id="ARBA00008857"/>
    </source>
</evidence>
<sequence>MARTVKHAKLDSRTARLKLRKGRQPHWQELQPQNHLGYQRQKSSKDGRWVLRRYLGGGNKYRVIPLGLADDDADSDGTKILSFDQAKSKALAMMETPDGDKKIQRITVRQGMALYVAQKKRLGQSVADVSSRGTAHILPKLGDRIVSELTDEQLQQWLFDIAEAPAQNRPKKGVVQFRPAPVGEDAIRKRRATANRVLTMLKAILNYVYDKGHVSHRDAWGRKLKPFPQVDAPPVRYLSIVEVQRFYNRCESEFRPLVRGALETGARYAELARMLVADFNPDSGTVAVRKSKSGKARQIILTKEGAAFFKAHTAGRAGSELMFAHADGSPWNTSEQRRPILEANKNAQITPPITFHGTRHTWASHAVMNGTPLIVVAKNLGHRDTRQVERVYGHLAPGFVVDAIRKGAPKYGIKADKKVVPLR</sequence>
<dbReference type="InterPro" id="IPR013762">
    <property type="entry name" value="Integrase-like_cat_sf"/>
</dbReference>
<evidence type="ECO:0000256" key="3">
    <source>
        <dbReference type="ARBA" id="ARBA00023125"/>
    </source>
</evidence>
<dbReference type="Gene3D" id="1.10.443.10">
    <property type="entry name" value="Intergrase catalytic core"/>
    <property type="match status" value="1"/>
</dbReference>
<keyword evidence="4" id="KW-0233">DNA recombination</keyword>
<proteinExistence type="inferred from homology"/>
<dbReference type="Proteomes" id="UP000183208">
    <property type="component" value="Unassembled WGS sequence"/>
</dbReference>
<dbReference type="Gene3D" id="1.10.150.130">
    <property type="match status" value="1"/>
</dbReference>
<dbReference type="InterPro" id="IPR010998">
    <property type="entry name" value="Integrase_recombinase_N"/>
</dbReference>
<protein>
    <submittedName>
        <fullName evidence="6">Site-specific recombinase XerD</fullName>
    </submittedName>
</protein>
<evidence type="ECO:0000259" key="5">
    <source>
        <dbReference type="PROSITE" id="PS51898"/>
    </source>
</evidence>
<dbReference type="PANTHER" id="PTHR30349:SF64">
    <property type="entry name" value="PROPHAGE INTEGRASE INTD-RELATED"/>
    <property type="match status" value="1"/>
</dbReference>
<evidence type="ECO:0000256" key="4">
    <source>
        <dbReference type="ARBA" id="ARBA00023172"/>
    </source>
</evidence>
<dbReference type="InterPro" id="IPR011010">
    <property type="entry name" value="DNA_brk_join_enz"/>
</dbReference>